<evidence type="ECO:0000313" key="1">
    <source>
        <dbReference type="EMBL" id="KIJ26288.1"/>
    </source>
</evidence>
<dbReference type="Proteomes" id="UP000054279">
    <property type="component" value="Unassembled WGS sequence"/>
</dbReference>
<reference evidence="1 2" key="1">
    <citation type="submission" date="2014-06" db="EMBL/GenBank/DDBJ databases">
        <title>Evolutionary Origins and Diversification of the Mycorrhizal Mutualists.</title>
        <authorList>
            <consortium name="DOE Joint Genome Institute"/>
            <consortium name="Mycorrhizal Genomics Consortium"/>
            <person name="Kohler A."/>
            <person name="Kuo A."/>
            <person name="Nagy L.G."/>
            <person name="Floudas D."/>
            <person name="Copeland A."/>
            <person name="Barry K.W."/>
            <person name="Cichocki N."/>
            <person name="Veneault-Fourrey C."/>
            <person name="LaButti K."/>
            <person name="Lindquist E.A."/>
            <person name="Lipzen A."/>
            <person name="Lundell T."/>
            <person name="Morin E."/>
            <person name="Murat C."/>
            <person name="Riley R."/>
            <person name="Ohm R."/>
            <person name="Sun H."/>
            <person name="Tunlid A."/>
            <person name="Henrissat B."/>
            <person name="Grigoriev I.V."/>
            <person name="Hibbett D.S."/>
            <person name="Martin F."/>
        </authorList>
    </citation>
    <scope>NUCLEOTIDE SEQUENCE [LARGE SCALE GENOMIC DNA]</scope>
    <source>
        <strain evidence="1 2">SS14</strain>
    </source>
</reference>
<sequence length="116" mass="13501">MQVGSLMAAAYLLGLPDHYTSHSFKPLYWRQYVKHVLQHWPQTTESDKLATEENNLVRIQKVNGQYMPMDTIHDYIYWPSELSDICLYDWMNQYEKVRSGNNNNGASHSTKSGSDD</sequence>
<dbReference type="EMBL" id="KN837376">
    <property type="protein sequence ID" value="KIJ26288.1"/>
    <property type="molecule type" value="Genomic_DNA"/>
</dbReference>
<name>A0A0C9TAZ7_SPHS4</name>
<proteinExistence type="predicted"/>
<protein>
    <submittedName>
        <fullName evidence="1">Uncharacterized protein</fullName>
    </submittedName>
</protein>
<dbReference type="AlphaFoldDB" id="A0A0C9TAZ7"/>
<dbReference type="OrthoDB" id="3259294at2759"/>
<evidence type="ECO:0000313" key="2">
    <source>
        <dbReference type="Proteomes" id="UP000054279"/>
    </source>
</evidence>
<keyword evidence="2" id="KW-1185">Reference proteome</keyword>
<accession>A0A0C9TAZ7</accession>
<organism evidence="1 2">
    <name type="scientific">Sphaerobolus stellatus (strain SS14)</name>
    <dbReference type="NCBI Taxonomy" id="990650"/>
    <lineage>
        <taxon>Eukaryota</taxon>
        <taxon>Fungi</taxon>
        <taxon>Dikarya</taxon>
        <taxon>Basidiomycota</taxon>
        <taxon>Agaricomycotina</taxon>
        <taxon>Agaricomycetes</taxon>
        <taxon>Phallomycetidae</taxon>
        <taxon>Geastrales</taxon>
        <taxon>Sphaerobolaceae</taxon>
        <taxon>Sphaerobolus</taxon>
    </lineage>
</organism>
<gene>
    <name evidence="1" type="ORF">M422DRAFT_80410</name>
</gene>
<feature type="non-terminal residue" evidence="1">
    <location>
        <position position="116"/>
    </location>
</feature>
<dbReference type="HOGENOM" id="CLU_176678_0_0_1"/>